<dbReference type="RefSeq" id="XP_053585288.1">
    <property type="nucleotide sequence ID" value="XM_053730516.1"/>
</dbReference>
<accession>A0A6A5GVA3</accession>
<protein>
    <submittedName>
        <fullName evidence="2">Uncharacterized protein</fullName>
    </submittedName>
</protein>
<feature type="compositionally biased region" description="Basic and acidic residues" evidence="1">
    <location>
        <begin position="1"/>
        <end position="15"/>
    </location>
</feature>
<feature type="compositionally biased region" description="Acidic residues" evidence="1">
    <location>
        <begin position="16"/>
        <end position="27"/>
    </location>
</feature>
<organism evidence="2 3">
    <name type="scientific">Caenorhabditis remanei</name>
    <name type="common">Caenorhabditis vulgaris</name>
    <dbReference type="NCBI Taxonomy" id="31234"/>
    <lineage>
        <taxon>Eukaryota</taxon>
        <taxon>Metazoa</taxon>
        <taxon>Ecdysozoa</taxon>
        <taxon>Nematoda</taxon>
        <taxon>Chromadorea</taxon>
        <taxon>Rhabditida</taxon>
        <taxon>Rhabditina</taxon>
        <taxon>Rhabditomorpha</taxon>
        <taxon>Rhabditoidea</taxon>
        <taxon>Rhabditidae</taxon>
        <taxon>Peloderinae</taxon>
        <taxon>Caenorhabditis</taxon>
    </lineage>
</organism>
<evidence type="ECO:0000313" key="2">
    <source>
        <dbReference type="EMBL" id="KAF1758425.1"/>
    </source>
</evidence>
<dbReference type="Proteomes" id="UP000483820">
    <property type="component" value="Chromosome IV"/>
</dbReference>
<comment type="caution">
    <text evidence="2">The sequence shown here is derived from an EMBL/GenBank/DDBJ whole genome shotgun (WGS) entry which is preliminary data.</text>
</comment>
<gene>
    <name evidence="2" type="ORF">GCK72_014883</name>
</gene>
<dbReference type="AlphaFoldDB" id="A0A6A5GVA3"/>
<sequence length="124" mass="14150">MERSKAHYDVEKLEATDDEGEEEESNETVDFRDEYHQMGIELKDHVVASSGDLLPVPSFHLASLFVVETTYSALIPRRQDSGIPFLEWLESPVPAESCWDFALRTMDFVTVSSLEEHFRALALD</sequence>
<evidence type="ECO:0000313" key="3">
    <source>
        <dbReference type="Proteomes" id="UP000483820"/>
    </source>
</evidence>
<dbReference type="EMBL" id="WUAV01000004">
    <property type="protein sequence ID" value="KAF1758425.1"/>
    <property type="molecule type" value="Genomic_DNA"/>
</dbReference>
<dbReference type="CTD" id="78775921"/>
<dbReference type="GeneID" id="78775921"/>
<name>A0A6A5GVA3_CAERE</name>
<evidence type="ECO:0000256" key="1">
    <source>
        <dbReference type="SAM" id="MobiDB-lite"/>
    </source>
</evidence>
<feature type="region of interest" description="Disordered" evidence="1">
    <location>
        <begin position="1"/>
        <end position="28"/>
    </location>
</feature>
<proteinExistence type="predicted"/>
<reference evidence="2 3" key="1">
    <citation type="submission" date="2019-12" db="EMBL/GenBank/DDBJ databases">
        <title>Chromosome-level assembly of the Caenorhabditis remanei genome.</title>
        <authorList>
            <person name="Teterina A.A."/>
            <person name="Willis J.H."/>
            <person name="Phillips P.C."/>
        </authorList>
    </citation>
    <scope>NUCLEOTIDE SEQUENCE [LARGE SCALE GENOMIC DNA]</scope>
    <source>
        <strain evidence="2 3">PX506</strain>
        <tissue evidence="2">Whole organism</tissue>
    </source>
</reference>
<dbReference type="KEGG" id="crq:GCK72_014883"/>